<dbReference type="GO" id="GO:0005614">
    <property type="term" value="C:interstitial matrix"/>
    <property type="evidence" value="ECO:0007669"/>
    <property type="project" value="Ensembl"/>
</dbReference>
<dbReference type="FunCoup" id="A0A6P5JEW0">
    <property type="interactions" value="294"/>
</dbReference>
<evidence type="ECO:0000259" key="15">
    <source>
        <dbReference type="PROSITE" id="PS50853"/>
    </source>
</evidence>
<dbReference type="CDD" id="cd00063">
    <property type="entry name" value="FN3"/>
    <property type="match status" value="3"/>
</dbReference>
<dbReference type="PRINTS" id="PR00453">
    <property type="entry name" value="VWFADOMAIN"/>
</dbReference>
<evidence type="ECO:0000256" key="2">
    <source>
        <dbReference type="ARBA" id="ARBA00022525"/>
    </source>
</evidence>
<dbReference type="InterPro" id="IPR013783">
    <property type="entry name" value="Ig-like_fold"/>
</dbReference>
<keyword evidence="5 13" id="KW-0732">Signal</keyword>
<dbReference type="CTD" id="64856"/>
<evidence type="ECO:0000256" key="3">
    <source>
        <dbReference type="ARBA" id="ARBA00022530"/>
    </source>
</evidence>
<dbReference type="SUPFAM" id="SSF53300">
    <property type="entry name" value="vWA-like"/>
    <property type="match status" value="1"/>
</dbReference>
<dbReference type="InterPro" id="IPR003961">
    <property type="entry name" value="FN3_dom"/>
</dbReference>
<dbReference type="SMART" id="SM00060">
    <property type="entry name" value="FN3"/>
    <property type="match status" value="3"/>
</dbReference>
<feature type="domain" description="Fibronectin type-III" evidence="15">
    <location>
        <begin position="308"/>
        <end position="399"/>
    </location>
</feature>
<dbReference type="SMART" id="SM00327">
    <property type="entry name" value="VWA"/>
    <property type="match status" value="1"/>
</dbReference>
<dbReference type="FunFam" id="3.40.50.410:FF:000046">
    <property type="entry name" value="von Willebrand factor A domain-containing protein 1"/>
    <property type="match status" value="1"/>
</dbReference>
<evidence type="ECO:0000313" key="16">
    <source>
        <dbReference type="Proteomes" id="UP000515140"/>
    </source>
</evidence>
<dbReference type="GO" id="GO:0005576">
    <property type="term" value="C:extracellular region"/>
    <property type="evidence" value="ECO:0007669"/>
    <property type="project" value="Ensembl"/>
</dbReference>
<dbReference type="Gene3D" id="3.40.50.410">
    <property type="entry name" value="von Willebrand factor, type A domain"/>
    <property type="match status" value="1"/>
</dbReference>
<feature type="signal peptide" evidence="13">
    <location>
        <begin position="1"/>
        <end position="17"/>
    </location>
</feature>
<dbReference type="GO" id="GO:0005604">
    <property type="term" value="C:basement membrane"/>
    <property type="evidence" value="ECO:0007669"/>
    <property type="project" value="UniProtKB-SubCell"/>
</dbReference>
<comment type="subunit">
    <text evidence="12">Homodimer or homomultimer; disulfide-linked. Interacts with HSPG2.</text>
</comment>
<keyword evidence="4" id="KW-0597">Phosphoprotein</keyword>
<keyword evidence="3" id="KW-0272">Extracellular matrix</keyword>
<evidence type="ECO:0000256" key="5">
    <source>
        <dbReference type="ARBA" id="ARBA00022729"/>
    </source>
</evidence>
<feature type="chain" id="PRO_5028474633" description="von Willebrand factor A domain-containing protein 1" evidence="13">
    <location>
        <begin position="18"/>
        <end position="495"/>
    </location>
</feature>
<dbReference type="InParanoid" id="A0A6P5JEW0"/>
<feature type="domain" description="Fibronectin type-III" evidence="15">
    <location>
        <begin position="215"/>
        <end position="306"/>
    </location>
</feature>
<evidence type="ECO:0000256" key="12">
    <source>
        <dbReference type="ARBA" id="ARBA00063852"/>
    </source>
</evidence>
<proteinExistence type="predicted"/>
<accession>A0A6P5JEW0</accession>
<dbReference type="RefSeq" id="XP_020831918.1">
    <property type="nucleotide sequence ID" value="XM_020976259.1"/>
</dbReference>
<evidence type="ECO:0000256" key="13">
    <source>
        <dbReference type="SAM" id="SignalP"/>
    </source>
</evidence>
<dbReference type="FunFam" id="2.60.40.10:FF:000638">
    <property type="entry name" value="von Willebrand factor A domain-containing 1"/>
    <property type="match status" value="1"/>
</dbReference>
<keyword evidence="9" id="KW-0325">Glycoprotein</keyword>
<dbReference type="KEGG" id="pcw:110200868"/>
<evidence type="ECO:0000256" key="9">
    <source>
        <dbReference type="ARBA" id="ARBA00023180"/>
    </source>
</evidence>
<keyword evidence="6" id="KW-0677">Repeat</keyword>
<dbReference type="PROSITE" id="PS50234">
    <property type="entry name" value="VWFA"/>
    <property type="match status" value="1"/>
</dbReference>
<keyword evidence="8" id="KW-1015">Disulfide bond</keyword>
<evidence type="ECO:0000256" key="8">
    <source>
        <dbReference type="ARBA" id="ARBA00023157"/>
    </source>
</evidence>
<reference evidence="17" key="1">
    <citation type="submission" date="2025-08" db="UniProtKB">
        <authorList>
            <consortium name="RefSeq"/>
        </authorList>
    </citation>
    <scope>IDENTIFICATION</scope>
    <source>
        <tissue evidence="17">Spleen</tissue>
    </source>
</reference>
<evidence type="ECO:0000256" key="4">
    <source>
        <dbReference type="ARBA" id="ARBA00022553"/>
    </source>
</evidence>
<dbReference type="GO" id="GO:0030198">
    <property type="term" value="P:extracellular matrix organization"/>
    <property type="evidence" value="ECO:0007669"/>
    <property type="project" value="Ensembl"/>
</dbReference>
<evidence type="ECO:0000256" key="6">
    <source>
        <dbReference type="ARBA" id="ARBA00022737"/>
    </source>
</evidence>
<evidence type="ECO:0000256" key="11">
    <source>
        <dbReference type="ARBA" id="ARBA00046169"/>
    </source>
</evidence>
<comment type="function">
    <text evidence="11">Promotes matrix assembly. Involved in the organization of skeletal muscles and in the formation of neuromuscular junctions.</text>
</comment>
<dbReference type="PANTHER" id="PTHR24020:SF77">
    <property type="entry name" value="VON WILLEBRAND FACTOR A DOMAIN-CONTAINING PROTEIN 1"/>
    <property type="match status" value="1"/>
</dbReference>
<dbReference type="PANTHER" id="PTHR24020">
    <property type="entry name" value="COLLAGEN ALPHA"/>
    <property type="match status" value="1"/>
</dbReference>
<gene>
    <name evidence="17" type="primary">VWA1</name>
</gene>
<evidence type="ECO:0000256" key="10">
    <source>
        <dbReference type="ARBA" id="ARBA00029542"/>
    </source>
</evidence>
<protein>
    <recommendedName>
        <fullName evidence="10">von Willebrand factor A domain-containing protein 1</fullName>
    </recommendedName>
</protein>
<evidence type="ECO:0000256" key="7">
    <source>
        <dbReference type="ARBA" id="ARBA00022869"/>
    </source>
</evidence>
<dbReference type="InterPro" id="IPR036116">
    <property type="entry name" value="FN3_sf"/>
</dbReference>
<keyword evidence="2" id="KW-0964">Secreted</keyword>
<evidence type="ECO:0000256" key="1">
    <source>
        <dbReference type="ARBA" id="ARBA00004302"/>
    </source>
</evidence>
<organism evidence="16 17">
    <name type="scientific">Phascolarctos cinereus</name>
    <name type="common">Koala</name>
    <dbReference type="NCBI Taxonomy" id="38626"/>
    <lineage>
        <taxon>Eukaryota</taxon>
        <taxon>Metazoa</taxon>
        <taxon>Chordata</taxon>
        <taxon>Craniata</taxon>
        <taxon>Vertebrata</taxon>
        <taxon>Euteleostomi</taxon>
        <taxon>Mammalia</taxon>
        <taxon>Metatheria</taxon>
        <taxon>Diprotodontia</taxon>
        <taxon>Phascolarctidae</taxon>
        <taxon>Phascolarctos</taxon>
    </lineage>
</organism>
<dbReference type="GO" id="GO:0051260">
    <property type="term" value="P:protein homooligomerization"/>
    <property type="evidence" value="ECO:0007669"/>
    <property type="project" value="Ensembl"/>
</dbReference>
<name>A0A6P5JEW0_PHACI</name>
<dbReference type="GO" id="GO:0048266">
    <property type="term" value="P:behavioral response to pain"/>
    <property type="evidence" value="ECO:0007669"/>
    <property type="project" value="Ensembl"/>
</dbReference>
<feature type="domain" description="VWFA" evidence="14">
    <location>
        <begin position="35"/>
        <end position="214"/>
    </location>
</feature>
<dbReference type="FunFam" id="2.60.40.10:FF:001442">
    <property type="entry name" value="von Willebrand factor A domain containing 1"/>
    <property type="match status" value="1"/>
</dbReference>
<dbReference type="GO" id="GO:0042803">
    <property type="term" value="F:protein homodimerization activity"/>
    <property type="evidence" value="ECO:0007669"/>
    <property type="project" value="Ensembl"/>
</dbReference>
<dbReference type="Pfam" id="PF00041">
    <property type="entry name" value="fn3"/>
    <property type="match status" value="3"/>
</dbReference>
<dbReference type="InterPro" id="IPR050525">
    <property type="entry name" value="ECM_Assembly_Org"/>
</dbReference>
<dbReference type="Gene3D" id="2.60.40.10">
    <property type="entry name" value="Immunoglobulins"/>
    <property type="match status" value="3"/>
</dbReference>
<dbReference type="AlphaFoldDB" id="A0A6P5JEW0"/>
<dbReference type="InterPro" id="IPR002035">
    <property type="entry name" value="VWF_A"/>
</dbReference>
<dbReference type="Pfam" id="PF00092">
    <property type="entry name" value="VWA"/>
    <property type="match status" value="1"/>
</dbReference>
<dbReference type="SUPFAM" id="SSF49265">
    <property type="entry name" value="Fibronectin type III"/>
    <property type="match status" value="2"/>
</dbReference>
<evidence type="ECO:0000313" key="17">
    <source>
        <dbReference type="RefSeq" id="XP_020831918.1"/>
    </source>
</evidence>
<keyword evidence="16" id="KW-1185">Reference proteome</keyword>
<dbReference type="Proteomes" id="UP000515140">
    <property type="component" value="Unplaced"/>
</dbReference>
<dbReference type="PROSITE" id="PS50853">
    <property type="entry name" value="FN3"/>
    <property type="match status" value="2"/>
</dbReference>
<dbReference type="GeneID" id="110200868"/>
<keyword evidence="7" id="KW-0084">Basement membrane</keyword>
<sequence length="495" mass="53459">MIVWAALGLLCLRLALGQSIPEPDPATHTPAAKGDLLFLLDSSASVSYYEFSRVKEFVGQLVQPLPLGPGAVQTSMVHVGSKPRVEFPFDQHRSGAAAQEAIRAAKQLMGDTNTGLALDLAKEQLFTTKAGARPGVRKVLVWVTDGGSSDDAQGPMQALKDLGVTIFIISTGRGNFLDLSAAASQPPEKHLRFVDVDDLRIVVPELRGSILEAMRPEELHATEVTSHSFRLTWPPLLSGDSGYYLLEVAPSADPGTKQSRHLLGNETSWFWDGLEPSTTYKVVLVPESNLQYLAPQTTQVTTLEEEVGPARILISHSKPHSFHVSWAPTPVGVLRYEVLYGPLPRGEAQLLEVPATENSTTLDNLSPNTTYLVTVAAIYQSGQEKALSAKACTQEVASKIGRLYFQSLGPSTVKASWDSAEGDVQGYQVRCRRQVGPPSLLSVSPQTHSVILTGLAAGTTNRVCVTPIYQSHAGPQHCQAVHMHPVTPAPEYRPT</sequence>
<dbReference type="InterPro" id="IPR036465">
    <property type="entry name" value="vWFA_dom_sf"/>
</dbReference>
<comment type="subcellular location">
    <subcellularLocation>
        <location evidence="1">Secreted</location>
        <location evidence="1">Extracellular space</location>
        <location evidence="1">Extracellular matrix</location>
        <location evidence="1">Basement membrane</location>
    </subcellularLocation>
</comment>
<dbReference type="FunFam" id="2.60.40.10:FF:003144">
    <property type="entry name" value="Protein tyrosine phosphatase receptor type b"/>
    <property type="match status" value="1"/>
</dbReference>
<dbReference type="GO" id="GO:0050436">
    <property type="term" value="F:microfibril binding"/>
    <property type="evidence" value="ECO:0007669"/>
    <property type="project" value="Ensembl"/>
</dbReference>
<evidence type="ECO:0000259" key="14">
    <source>
        <dbReference type="PROSITE" id="PS50234"/>
    </source>
</evidence>